<dbReference type="InterPro" id="IPR027417">
    <property type="entry name" value="P-loop_NTPase"/>
</dbReference>
<sequence>MEGIINMPRNGAFKTHLPNFYVPHSPDAKYIFVARNPKDCCISFFYHTRDQPGFGYWDGKFDDFLELFMAGELAYNDYFDHLLDWYPHRSDQMSLVFYTTYEDMKMDIKWESEDMDFTFTGLNHMYEFNKSLKPPEDLPEFEEVRKGIVGDWRNHFSVDQTERLNRKFL</sequence>
<accession>A0AAV4UYU1</accession>
<proteinExistence type="inferred from homology"/>
<feature type="domain" description="Sulfotransferase" evidence="3">
    <location>
        <begin position="6"/>
        <end position="166"/>
    </location>
</feature>
<organism evidence="4 5">
    <name type="scientific">Caerostris extrusa</name>
    <name type="common">Bark spider</name>
    <name type="synonym">Caerostris bankana</name>
    <dbReference type="NCBI Taxonomy" id="172846"/>
    <lineage>
        <taxon>Eukaryota</taxon>
        <taxon>Metazoa</taxon>
        <taxon>Ecdysozoa</taxon>
        <taxon>Arthropoda</taxon>
        <taxon>Chelicerata</taxon>
        <taxon>Arachnida</taxon>
        <taxon>Araneae</taxon>
        <taxon>Araneomorphae</taxon>
        <taxon>Entelegynae</taxon>
        <taxon>Araneoidea</taxon>
        <taxon>Araneidae</taxon>
        <taxon>Caerostris</taxon>
    </lineage>
</organism>
<evidence type="ECO:0000313" key="5">
    <source>
        <dbReference type="Proteomes" id="UP001054945"/>
    </source>
</evidence>
<evidence type="ECO:0000256" key="1">
    <source>
        <dbReference type="ARBA" id="ARBA00005771"/>
    </source>
</evidence>
<reference evidence="4 5" key="1">
    <citation type="submission" date="2021-06" db="EMBL/GenBank/DDBJ databases">
        <title>Caerostris extrusa draft genome.</title>
        <authorList>
            <person name="Kono N."/>
            <person name="Arakawa K."/>
        </authorList>
    </citation>
    <scope>NUCLEOTIDE SEQUENCE [LARGE SCALE GENOMIC DNA]</scope>
</reference>
<dbReference type="EMBL" id="BPLR01013704">
    <property type="protein sequence ID" value="GIY63096.1"/>
    <property type="molecule type" value="Genomic_DNA"/>
</dbReference>
<dbReference type="SUPFAM" id="SSF52540">
    <property type="entry name" value="P-loop containing nucleoside triphosphate hydrolases"/>
    <property type="match status" value="1"/>
</dbReference>
<evidence type="ECO:0000256" key="2">
    <source>
        <dbReference type="ARBA" id="ARBA00022679"/>
    </source>
</evidence>
<protein>
    <submittedName>
        <fullName evidence="4">Sulfotransferase 1 family member D1</fullName>
    </submittedName>
</protein>
<keyword evidence="2" id="KW-0808">Transferase</keyword>
<dbReference type="GO" id="GO:0008146">
    <property type="term" value="F:sulfotransferase activity"/>
    <property type="evidence" value="ECO:0007669"/>
    <property type="project" value="InterPro"/>
</dbReference>
<keyword evidence="5" id="KW-1185">Reference proteome</keyword>
<comment type="caution">
    <text evidence="4">The sequence shown here is derived from an EMBL/GenBank/DDBJ whole genome shotgun (WGS) entry which is preliminary data.</text>
</comment>
<dbReference type="Proteomes" id="UP001054945">
    <property type="component" value="Unassembled WGS sequence"/>
</dbReference>
<name>A0AAV4UYU1_CAEEX</name>
<dbReference type="PANTHER" id="PTHR11783">
    <property type="entry name" value="SULFOTRANSFERASE SULT"/>
    <property type="match status" value="1"/>
</dbReference>
<gene>
    <name evidence="4" type="primary">Sult1d1</name>
    <name evidence="4" type="ORF">CEXT_205321</name>
</gene>
<evidence type="ECO:0000313" key="4">
    <source>
        <dbReference type="EMBL" id="GIY63096.1"/>
    </source>
</evidence>
<dbReference type="Gene3D" id="3.40.50.300">
    <property type="entry name" value="P-loop containing nucleotide triphosphate hydrolases"/>
    <property type="match status" value="1"/>
</dbReference>
<comment type="similarity">
    <text evidence="1">Belongs to the sulfotransferase 1 family.</text>
</comment>
<dbReference type="InterPro" id="IPR000863">
    <property type="entry name" value="Sulfotransferase_dom"/>
</dbReference>
<dbReference type="Pfam" id="PF00685">
    <property type="entry name" value="Sulfotransfer_1"/>
    <property type="match status" value="1"/>
</dbReference>
<dbReference type="AlphaFoldDB" id="A0AAV4UYU1"/>
<evidence type="ECO:0000259" key="3">
    <source>
        <dbReference type="Pfam" id="PF00685"/>
    </source>
</evidence>